<protein>
    <submittedName>
        <fullName evidence="1">Uncharacterized protein</fullName>
    </submittedName>
</protein>
<evidence type="ECO:0000313" key="2">
    <source>
        <dbReference type="Proteomes" id="UP000310200"/>
    </source>
</evidence>
<organism evidence="1 2">
    <name type="scientific">Temnothorax longispinosus</name>
    <dbReference type="NCBI Taxonomy" id="300112"/>
    <lineage>
        <taxon>Eukaryota</taxon>
        <taxon>Metazoa</taxon>
        <taxon>Ecdysozoa</taxon>
        <taxon>Arthropoda</taxon>
        <taxon>Hexapoda</taxon>
        <taxon>Insecta</taxon>
        <taxon>Pterygota</taxon>
        <taxon>Neoptera</taxon>
        <taxon>Endopterygota</taxon>
        <taxon>Hymenoptera</taxon>
        <taxon>Apocrita</taxon>
        <taxon>Aculeata</taxon>
        <taxon>Formicoidea</taxon>
        <taxon>Formicidae</taxon>
        <taxon>Myrmicinae</taxon>
        <taxon>Temnothorax</taxon>
    </lineage>
</organism>
<keyword evidence="2" id="KW-1185">Reference proteome</keyword>
<dbReference type="AlphaFoldDB" id="A0A4S2KYG0"/>
<reference evidence="1 2" key="1">
    <citation type="journal article" date="2019" name="Philos. Trans. R. Soc. Lond., B, Biol. Sci.">
        <title>Ant behaviour and brain gene expression of defending hosts depend on the ecological success of the intruding social parasite.</title>
        <authorList>
            <person name="Kaur R."/>
            <person name="Stoldt M."/>
            <person name="Jongepier E."/>
            <person name="Feldmeyer B."/>
            <person name="Menzel F."/>
            <person name="Bornberg-Bauer E."/>
            <person name="Foitzik S."/>
        </authorList>
    </citation>
    <scope>NUCLEOTIDE SEQUENCE [LARGE SCALE GENOMIC DNA]</scope>
    <source>
        <tissue evidence="1">Whole body</tissue>
    </source>
</reference>
<proteinExistence type="predicted"/>
<dbReference type="EMBL" id="QBLH01000490">
    <property type="protein sequence ID" value="TGZ55130.1"/>
    <property type="molecule type" value="Genomic_DNA"/>
</dbReference>
<name>A0A4S2KYG0_9HYME</name>
<accession>A0A4S2KYG0</accession>
<gene>
    <name evidence="1" type="ORF">DBV15_10022</name>
</gene>
<sequence>MGNKDVGDLVKLELKIKFGDETDKFCEHDTYPAHEAVRMPLTVESRYIILHDSTVAAAALGREHVEIVLAAVGLAVPFMEALLAELLTALGTEEVFGVPSLLQGGHAFLEEKHFSRIPIIEGYLAHDGLLTSVAASLLGCVDSLAAHVGLEITKHRIQLVLLERLALSRMVEMGRVGLGDVDASLRALGGFSDIPSFAILKCEKDFLNLEIDNLNFSKS</sequence>
<evidence type="ECO:0000313" key="1">
    <source>
        <dbReference type="EMBL" id="TGZ55130.1"/>
    </source>
</evidence>
<comment type="caution">
    <text evidence="1">The sequence shown here is derived from an EMBL/GenBank/DDBJ whole genome shotgun (WGS) entry which is preliminary data.</text>
</comment>
<dbReference type="Proteomes" id="UP000310200">
    <property type="component" value="Unassembled WGS sequence"/>
</dbReference>